<dbReference type="STRING" id="483219.LILAB_18490"/>
<evidence type="ECO:0000313" key="3">
    <source>
        <dbReference type="Proteomes" id="UP000000488"/>
    </source>
</evidence>
<evidence type="ECO:0000256" key="1">
    <source>
        <dbReference type="SAM" id="MobiDB-lite"/>
    </source>
</evidence>
<sequence length="68" mass="7532">MSAFTSITGPGPLGHVVTLRARDVEVESHAPTRQTAEEDAALALTRKLRRQDMAKARGVHRTLSRRRP</sequence>
<gene>
    <name evidence="2" type="ordered locus">LILAB_18490</name>
</gene>
<dbReference type="KEGG" id="mfu:LILAB_18490"/>
<proteinExistence type="predicted"/>
<dbReference type="HOGENOM" id="CLU_2789581_0_0_7"/>
<protein>
    <submittedName>
        <fullName evidence="2">Uncharacterized protein</fullName>
    </submittedName>
</protein>
<evidence type="ECO:0000313" key="2">
    <source>
        <dbReference type="EMBL" id="AEI65600.1"/>
    </source>
</evidence>
<name>F8C6L1_MYXFH</name>
<dbReference type="EMBL" id="CP002830">
    <property type="protein sequence ID" value="AEI65600.1"/>
    <property type="molecule type" value="Genomic_DNA"/>
</dbReference>
<feature type="region of interest" description="Disordered" evidence="1">
    <location>
        <begin position="49"/>
        <end position="68"/>
    </location>
</feature>
<dbReference type="AlphaFoldDB" id="F8C6L1"/>
<reference evidence="2 3" key="1">
    <citation type="journal article" date="2011" name="J. Bacteriol.">
        <title>Genome sequence of the halotolerant marine bacterium Myxococcus fulvus HW-1.</title>
        <authorList>
            <person name="Li Z.F."/>
            <person name="Li X."/>
            <person name="Liu H."/>
            <person name="Liu X."/>
            <person name="Han K."/>
            <person name="Wu Z.H."/>
            <person name="Hu W."/>
            <person name="Li F.F."/>
            <person name="Li Y.Z."/>
        </authorList>
    </citation>
    <scope>NUCLEOTIDE SEQUENCE [LARGE SCALE GENOMIC DNA]</scope>
    <source>
        <strain evidence="3">ATCC BAA-855 / HW-1</strain>
    </source>
</reference>
<dbReference type="CDD" id="cd00048">
    <property type="entry name" value="DSRM_SF"/>
    <property type="match status" value="1"/>
</dbReference>
<feature type="compositionally biased region" description="Basic residues" evidence="1">
    <location>
        <begin position="57"/>
        <end position="68"/>
    </location>
</feature>
<organism evidence="2 3">
    <name type="scientific">Myxococcus fulvus (strain ATCC BAA-855 / HW-1)</name>
    <dbReference type="NCBI Taxonomy" id="483219"/>
    <lineage>
        <taxon>Bacteria</taxon>
        <taxon>Pseudomonadati</taxon>
        <taxon>Myxococcota</taxon>
        <taxon>Myxococcia</taxon>
        <taxon>Myxococcales</taxon>
        <taxon>Cystobacterineae</taxon>
        <taxon>Myxococcaceae</taxon>
        <taxon>Myxococcus</taxon>
    </lineage>
</organism>
<dbReference type="Proteomes" id="UP000000488">
    <property type="component" value="Chromosome"/>
</dbReference>
<accession>F8C6L1</accession>